<evidence type="ECO:0000256" key="9">
    <source>
        <dbReference type="ARBA" id="ARBA00023136"/>
    </source>
</evidence>
<evidence type="ECO:0000256" key="8">
    <source>
        <dbReference type="ARBA" id="ARBA00023010"/>
    </source>
</evidence>
<dbReference type="GO" id="GO:0005886">
    <property type="term" value="C:plasma membrane"/>
    <property type="evidence" value="ECO:0007669"/>
    <property type="project" value="UniProtKB-SubCell"/>
</dbReference>
<reference evidence="12 13" key="1">
    <citation type="submission" date="2020-07" db="EMBL/GenBank/DDBJ databases">
        <title>Sequencing the genomes of 1000 actinobacteria strains.</title>
        <authorList>
            <person name="Klenk H.-P."/>
        </authorList>
    </citation>
    <scope>NUCLEOTIDE SEQUENCE [LARGE SCALE GENOMIC DNA]</scope>
    <source>
        <strain evidence="12 13">DSM 24723</strain>
    </source>
</reference>
<comment type="similarity">
    <text evidence="2">Belongs to the YajC family.</text>
</comment>
<keyword evidence="3" id="KW-0813">Transport</keyword>
<dbReference type="PANTHER" id="PTHR33909">
    <property type="entry name" value="SEC TRANSLOCON ACCESSORY COMPLEX SUBUNIT YAJC"/>
    <property type="match status" value="1"/>
</dbReference>
<dbReference type="PANTHER" id="PTHR33909:SF1">
    <property type="entry name" value="SEC TRANSLOCON ACCESSORY COMPLEX SUBUNIT YAJC"/>
    <property type="match status" value="1"/>
</dbReference>
<proteinExistence type="inferred from homology"/>
<feature type="compositionally biased region" description="Basic and acidic residues" evidence="10">
    <location>
        <begin position="110"/>
        <end position="124"/>
    </location>
</feature>
<dbReference type="InterPro" id="IPR003849">
    <property type="entry name" value="Preprotein_translocase_YajC"/>
</dbReference>
<organism evidence="12 13">
    <name type="scientific">Janibacter alkaliphilus</name>
    <dbReference type="NCBI Taxonomy" id="1069963"/>
    <lineage>
        <taxon>Bacteria</taxon>
        <taxon>Bacillati</taxon>
        <taxon>Actinomycetota</taxon>
        <taxon>Actinomycetes</taxon>
        <taxon>Micrococcales</taxon>
        <taxon>Intrasporangiaceae</taxon>
        <taxon>Janibacter</taxon>
    </lineage>
</organism>
<name>A0A852XHL8_9MICO</name>
<feature type="transmembrane region" description="Helical" evidence="11">
    <location>
        <begin position="6"/>
        <end position="25"/>
    </location>
</feature>
<evidence type="ECO:0000256" key="5">
    <source>
        <dbReference type="ARBA" id="ARBA00022692"/>
    </source>
</evidence>
<sequence length="124" mass="13242">MNDGSSLGSLFLLLLPLLLIGFLLWSTRRRQRAMEEFSAGLEAGERVVLTSGIYGTVLELGETTVQLEVAPGTVLTVDRRAVGVRAGDLPAAGTTPRDERDEPSGEDDEGRTGTDERGDGPERG</sequence>
<keyword evidence="7 11" id="KW-1133">Transmembrane helix</keyword>
<evidence type="ECO:0000256" key="4">
    <source>
        <dbReference type="ARBA" id="ARBA00022475"/>
    </source>
</evidence>
<accession>A0A852XHL8</accession>
<evidence type="ECO:0000256" key="7">
    <source>
        <dbReference type="ARBA" id="ARBA00022989"/>
    </source>
</evidence>
<evidence type="ECO:0000256" key="2">
    <source>
        <dbReference type="ARBA" id="ARBA00006742"/>
    </source>
</evidence>
<keyword evidence="9 11" id="KW-0472">Membrane</keyword>
<dbReference type="NCBIfam" id="TIGR00739">
    <property type="entry name" value="yajC"/>
    <property type="match status" value="1"/>
</dbReference>
<dbReference type="RefSeq" id="WP_179463296.1">
    <property type="nucleotide sequence ID" value="NZ_JACBZX010000001.1"/>
</dbReference>
<evidence type="ECO:0000256" key="1">
    <source>
        <dbReference type="ARBA" id="ARBA00004162"/>
    </source>
</evidence>
<dbReference type="Pfam" id="PF02699">
    <property type="entry name" value="YajC"/>
    <property type="match status" value="1"/>
</dbReference>
<keyword evidence="6" id="KW-0653">Protein transport</keyword>
<evidence type="ECO:0000256" key="3">
    <source>
        <dbReference type="ARBA" id="ARBA00022448"/>
    </source>
</evidence>
<dbReference type="GO" id="GO:0015031">
    <property type="term" value="P:protein transport"/>
    <property type="evidence" value="ECO:0007669"/>
    <property type="project" value="UniProtKB-KW"/>
</dbReference>
<protein>
    <submittedName>
        <fullName evidence="12">Preprotein translocase subunit YajC</fullName>
    </submittedName>
</protein>
<keyword evidence="4" id="KW-1003">Cell membrane</keyword>
<keyword evidence="8" id="KW-0811">Translocation</keyword>
<gene>
    <name evidence="12" type="ORF">BJY28_002504</name>
</gene>
<evidence type="ECO:0000313" key="13">
    <source>
        <dbReference type="Proteomes" id="UP000592181"/>
    </source>
</evidence>
<keyword evidence="13" id="KW-1185">Reference proteome</keyword>
<feature type="region of interest" description="Disordered" evidence="10">
    <location>
        <begin position="85"/>
        <end position="124"/>
    </location>
</feature>
<dbReference type="AlphaFoldDB" id="A0A852XHL8"/>
<comment type="caution">
    <text evidence="12">The sequence shown here is derived from an EMBL/GenBank/DDBJ whole genome shotgun (WGS) entry which is preliminary data.</text>
</comment>
<comment type="subcellular location">
    <subcellularLocation>
        <location evidence="1">Cell membrane</location>
        <topology evidence="1">Single-pass membrane protein</topology>
    </subcellularLocation>
</comment>
<dbReference type="Proteomes" id="UP000592181">
    <property type="component" value="Unassembled WGS sequence"/>
</dbReference>
<dbReference type="SMART" id="SM01323">
    <property type="entry name" value="YajC"/>
    <property type="match status" value="1"/>
</dbReference>
<evidence type="ECO:0000256" key="11">
    <source>
        <dbReference type="SAM" id="Phobius"/>
    </source>
</evidence>
<evidence type="ECO:0000313" key="12">
    <source>
        <dbReference type="EMBL" id="NYG38035.1"/>
    </source>
</evidence>
<evidence type="ECO:0000256" key="6">
    <source>
        <dbReference type="ARBA" id="ARBA00022927"/>
    </source>
</evidence>
<keyword evidence="5 11" id="KW-0812">Transmembrane</keyword>
<dbReference type="EMBL" id="JACBZX010000001">
    <property type="protein sequence ID" value="NYG38035.1"/>
    <property type="molecule type" value="Genomic_DNA"/>
</dbReference>
<evidence type="ECO:0000256" key="10">
    <source>
        <dbReference type="SAM" id="MobiDB-lite"/>
    </source>
</evidence>